<keyword evidence="2" id="KW-1185">Reference proteome</keyword>
<dbReference type="EMBL" id="JBICBT010001235">
    <property type="protein sequence ID" value="KAL3077045.1"/>
    <property type="molecule type" value="Genomic_DNA"/>
</dbReference>
<protein>
    <submittedName>
        <fullName evidence="1">Uncharacterized protein</fullName>
    </submittedName>
</protein>
<reference evidence="1 2" key="1">
    <citation type="submission" date="2024-10" db="EMBL/GenBank/DDBJ databases">
        <authorList>
            <person name="Kim D."/>
        </authorList>
    </citation>
    <scope>NUCLEOTIDE SEQUENCE [LARGE SCALE GENOMIC DNA]</scope>
    <source>
        <strain evidence="1">BH-2024</strain>
    </source>
</reference>
<dbReference type="AlphaFoldDB" id="A0ABD2IGR8"/>
<evidence type="ECO:0000313" key="2">
    <source>
        <dbReference type="Proteomes" id="UP001620626"/>
    </source>
</evidence>
<accession>A0ABD2IGR8</accession>
<comment type="caution">
    <text evidence="1">The sequence shown here is derived from an EMBL/GenBank/DDBJ whole genome shotgun (WGS) entry which is preliminary data.</text>
</comment>
<organism evidence="1 2">
    <name type="scientific">Heterodera trifolii</name>
    <dbReference type="NCBI Taxonomy" id="157864"/>
    <lineage>
        <taxon>Eukaryota</taxon>
        <taxon>Metazoa</taxon>
        <taxon>Ecdysozoa</taxon>
        <taxon>Nematoda</taxon>
        <taxon>Chromadorea</taxon>
        <taxon>Rhabditida</taxon>
        <taxon>Tylenchina</taxon>
        <taxon>Tylenchomorpha</taxon>
        <taxon>Tylenchoidea</taxon>
        <taxon>Heteroderidae</taxon>
        <taxon>Heteroderinae</taxon>
        <taxon>Heterodera</taxon>
    </lineage>
</organism>
<sequence>MTSVMVHCENRWKGHRRNGNRQIKVAKWLFTRQKLFKYWLNTESGTFALRIAAFKAPFTTASSPVNF</sequence>
<name>A0ABD2IGR8_9BILA</name>
<proteinExistence type="predicted"/>
<evidence type="ECO:0000313" key="1">
    <source>
        <dbReference type="EMBL" id="KAL3077045.1"/>
    </source>
</evidence>
<gene>
    <name evidence="1" type="ORF">niasHT_035879</name>
</gene>
<dbReference type="Proteomes" id="UP001620626">
    <property type="component" value="Unassembled WGS sequence"/>
</dbReference>